<dbReference type="AlphaFoldDB" id="A0A4E0RXR4"/>
<feature type="domain" description="Ig-like" evidence="4">
    <location>
        <begin position="317"/>
        <end position="473"/>
    </location>
</feature>
<comment type="caution">
    <text evidence="5">The sequence shown here is derived from an EMBL/GenBank/DDBJ whole genome shotgun (WGS) entry which is preliminary data.</text>
</comment>
<dbReference type="Gene3D" id="2.60.40.10">
    <property type="entry name" value="Immunoglobulins"/>
    <property type="match status" value="2"/>
</dbReference>
<evidence type="ECO:0000256" key="3">
    <source>
        <dbReference type="SAM" id="SignalP"/>
    </source>
</evidence>
<evidence type="ECO:0000313" key="5">
    <source>
        <dbReference type="EMBL" id="THD28268.1"/>
    </source>
</evidence>
<gene>
    <name evidence="5" type="ORF">D915_000931</name>
</gene>
<keyword evidence="2" id="KW-1133">Transmembrane helix</keyword>
<feature type="region of interest" description="Disordered" evidence="1">
    <location>
        <begin position="536"/>
        <end position="609"/>
    </location>
</feature>
<sequence length="824" mass="87828">MIHIMTDWGTRALFFFHCLVQCSLWNACRTTEAVSSSAGAAASTGVANGGVLPNVAPIPLHPRATSRRGYLLRIGQDLNLTCPYDVPFYFWSPSDNPAKILSENQVFRIRSAKLDDSGRYSCHAVGGFGKKSSEIAVRVIDPSSYVAQRECMLDANGVDPGGPCFLISYTDQDLNPKMSWDESIVMDCDVVTGTGNMDGLVYQWEVQYSRSTGSGTMHSANESGRNRLLARSSLVSMTVGNSLNSASSMNVGPAGSAQSSSSSVVSDLVRFNEPRLQIEKLNLRHSGEYRCTVIDTRRTAAGRSDTISRTFRLSVEPRVDGPIIQGPKTSNETVVAGQDAVFKCEVNPEEHRSSTIRWGKSIDASQRLQYETEGREVIQWAGGTFVVLPSVPNSAIPEDELRTDGKDRGLTGEAHPMTDKTETGIARRKVSRTVSLVIPNSGAVATEASPSQTSRLVLRRAKPTDAGRYVCSVLTEAGRDDHKFVHVSVIGAVGDEFGELAGNGVRRLTVYIAVPTAVFLVCLCVVTYCLVSRRASRGNRSGRRRQRNYYGPSQQSHMKSPSAASSSSIGVSRNGVNTTPVVWNSSSDPRLRPSPAGTGPGTGTLGYSSTNGSNSITGAGQILVPNQGYQTAVTMVSGAYPLLMGPQSATPYYTMQDPNGLGTVYPQNLYPVSSAGGTDYVLTSNPMNVYPPGMVYPMANGHAPGQNSNTLIPSSVLNSSSPDSSAITGPTDAIEGRLMYQSPGQGSSPVFSVFQSTGTTCTGGATVGAVAGPGPGCTLTYQVQAPTSHMNTNTSEMELSHNNTPLLSYQAHAENTNAHNSMRA</sequence>
<feature type="compositionally biased region" description="Basic and acidic residues" evidence="1">
    <location>
        <begin position="399"/>
        <end position="417"/>
    </location>
</feature>
<feature type="domain" description="Ig-like" evidence="4">
    <location>
        <begin position="163"/>
        <end position="308"/>
    </location>
</feature>
<feature type="region of interest" description="Disordered" evidence="1">
    <location>
        <begin position="396"/>
        <end position="417"/>
    </location>
</feature>
<dbReference type="SMART" id="SM00408">
    <property type="entry name" value="IGc2"/>
    <property type="match status" value="2"/>
</dbReference>
<feature type="transmembrane region" description="Helical" evidence="2">
    <location>
        <begin position="508"/>
        <end position="531"/>
    </location>
</feature>
<dbReference type="InterPro" id="IPR036179">
    <property type="entry name" value="Ig-like_dom_sf"/>
</dbReference>
<evidence type="ECO:0000313" key="6">
    <source>
        <dbReference type="Proteomes" id="UP000230066"/>
    </source>
</evidence>
<dbReference type="InterPro" id="IPR003599">
    <property type="entry name" value="Ig_sub"/>
</dbReference>
<evidence type="ECO:0000256" key="2">
    <source>
        <dbReference type="SAM" id="Phobius"/>
    </source>
</evidence>
<dbReference type="PROSITE" id="PS50835">
    <property type="entry name" value="IG_LIKE"/>
    <property type="match status" value="3"/>
</dbReference>
<dbReference type="EMBL" id="JXXN02000194">
    <property type="protein sequence ID" value="THD28268.1"/>
    <property type="molecule type" value="Genomic_DNA"/>
</dbReference>
<keyword evidence="3" id="KW-0732">Signal</keyword>
<reference evidence="5" key="1">
    <citation type="submission" date="2019-03" db="EMBL/GenBank/DDBJ databases">
        <title>Improved annotation for the trematode Fasciola hepatica.</title>
        <authorList>
            <person name="Choi Y.-J."/>
            <person name="Martin J."/>
            <person name="Mitreva M."/>
        </authorList>
    </citation>
    <scope>NUCLEOTIDE SEQUENCE [LARGE SCALE GENOMIC DNA]</scope>
</reference>
<feature type="signal peptide" evidence="3">
    <location>
        <begin position="1"/>
        <end position="30"/>
    </location>
</feature>
<evidence type="ECO:0000259" key="4">
    <source>
        <dbReference type="PROSITE" id="PS50835"/>
    </source>
</evidence>
<feature type="chain" id="PRO_5020026373" description="Ig-like domain-containing protein" evidence="3">
    <location>
        <begin position="31"/>
        <end position="824"/>
    </location>
</feature>
<dbReference type="SUPFAM" id="SSF48726">
    <property type="entry name" value="Immunoglobulin"/>
    <property type="match status" value="2"/>
</dbReference>
<feature type="domain" description="Ig-like" evidence="4">
    <location>
        <begin position="53"/>
        <end position="138"/>
    </location>
</feature>
<dbReference type="InterPro" id="IPR007110">
    <property type="entry name" value="Ig-like_dom"/>
</dbReference>
<organism evidence="5 6">
    <name type="scientific">Fasciola hepatica</name>
    <name type="common">Liver fluke</name>
    <dbReference type="NCBI Taxonomy" id="6192"/>
    <lineage>
        <taxon>Eukaryota</taxon>
        <taxon>Metazoa</taxon>
        <taxon>Spiralia</taxon>
        <taxon>Lophotrochozoa</taxon>
        <taxon>Platyhelminthes</taxon>
        <taxon>Trematoda</taxon>
        <taxon>Digenea</taxon>
        <taxon>Plagiorchiida</taxon>
        <taxon>Echinostomata</taxon>
        <taxon>Echinostomatoidea</taxon>
        <taxon>Fasciolidae</taxon>
        <taxon>Fasciola</taxon>
    </lineage>
</organism>
<feature type="compositionally biased region" description="Basic residues" evidence="1">
    <location>
        <begin position="536"/>
        <end position="547"/>
    </location>
</feature>
<name>A0A4E0RXR4_FASHE</name>
<proteinExistence type="predicted"/>
<keyword evidence="6" id="KW-1185">Reference proteome</keyword>
<feature type="compositionally biased region" description="Polar residues" evidence="1">
    <location>
        <begin position="569"/>
        <end position="588"/>
    </location>
</feature>
<dbReference type="InterPro" id="IPR003598">
    <property type="entry name" value="Ig_sub2"/>
</dbReference>
<dbReference type="Proteomes" id="UP000230066">
    <property type="component" value="Unassembled WGS sequence"/>
</dbReference>
<accession>A0A4E0RXR4</accession>
<dbReference type="CDD" id="cd00096">
    <property type="entry name" value="Ig"/>
    <property type="match status" value="1"/>
</dbReference>
<protein>
    <recommendedName>
        <fullName evidence="4">Ig-like domain-containing protein</fullName>
    </recommendedName>
</protein>
<keyword evidence="2" id="KW-0472">Membrane</keyword>
<dbReference type="PANTHER" id="PTHR46013:SF7">
    <property type="entry name" value="IG-LIKE DOMAIN-CONTAINING PROTEIN"/>
    <property type="match status" value="1"/>
</dbReference>
<keyword evidence="2" id="KW-0812">Transmembrane</keyword>
<evidence type="ECO:0000256" key="1">
    <source>
        <dbReference type="SAM" id="MobiDB-lite"/>
    </source>
</evidence>
<dbReference type="PANTHER" id="PTHR46013">
    <property type="entry name" value="VASCULAR CELL ADHESION MOLECULE 1"/>
    <property type="match status" value="1"/>
</dbReference>
<dbReference type="InterPro" id="IPR013783">
    <property type="entry name" value="Ig-like_fold"/>
</dbReference>
<dbReference type="SMART" id="SM00409">
    <property type="entry name" value="IG"/>
    <property type="match status" value="3"/>
</dbReference>